<organism evidence="5 6">
    <name type="scientific">Tetrapyrgos nigripes</name>
    <dbReference type="NCBI Taxonomy" id="182062"/>
    <lineage>
        <taxon>Eukaryota</taxon>
        <taxon>Fungi</taxon>
        <taxon>Dikarya</taxon>
        <taxon>Basidiomycota</taxon>
        <taxon>Agaricomycotina</taxon>
        <taxon>Agaricomycetes</taxon>
        <taxon>Agaricomycetidae</taxon>
        <taxon>Agaricales</taxon>
        <taxon>Marasmiineae</taxon>
        <taxon>Marasmiaceae</taxon>
        <taxon>Tetrapyrgos</taxon>
    </lineage>
</organism>
<dbReference type="OrthoDB" id="6499973at2759"/>
<feature type="transmembrane region" description="Helical" evidence="3">
    <location>
        <begin position="445"/>
        <end position="470"/>
    </location>
</feature>
<feature type="transmembrane region" description="Helical" evidence="3">
    <location>
        <begin position="518"/>
        <end position="539"/>
    </location>
</feature>
<dbReference type="InterPro" id="IPR011701">
    <property type="entry name" value="MFS"/>
</dbReference>
<comment type="subcellular location">
    <subcellularLocation>
        <location evidence="1">Membrane</location>
        <topology evidence="1">Multi-pass membrane protein</topology>
    </subcellularLocation>
</comment>
<dbReference type="Gene3D" id="1.20.1250.20">
    <property type="entry name" value="MFS general substrate transporter like domains"/>
    <property type="match status" value="1"/>
</dbReference>
<dbReference type="SUPFAM" id="SSF103473">
    <property type="entry name" value="MFS general substrate transporter"/>
    <property type="match status" value="1"/>
</dbReference>
<dbReference type="GO" id="GO:0022857">
    <property type="term" value="F:transmembrane transporter activity"/>
    <property type="evidence" value="ECO:0007669"/>
    <property type="project" value="InterPro"/>
</dbReference>
<dbReference type="GO" id="GO:0016020">
    <property type="term" value="C:membrane"/>
    <property type="evidence" value="ECO:0007669"/>
    <property type="project" value="UniProtKB-SubCell"/>
</dbReference>
<dbReference type="EMBL" id="JAACJM010000074">
    <property type="protein sequence ID" value="KAF5350404.1"/>
    <property type="molecule type" value="Genomic_DNA"/>
</dbReference>
<evidence type="ECO:0000259" key="4">
    <source>
        <dbReference type="PROSITE" id="PS50850"/>
    </source>
</evidence>
<evidence type="ECO:0000313" key="6">
    <source>
        <dbReference type="Proteomes" id="UP000559256"/>
    </source>
</evidence>
<dbReference type="PANTHER" id="PTHR11360:SF284">
    <property type="entry name" value="EG:103B4.3 PROTEIN-RELATED"/>
    <property type="match status" value="1"/>
</dbReference>
<comment type="caution">
    <text evidence="5">The sequence shown here is derived from an EMBL/GenBank/DDBJ whole genome shotgun (WGS) entry which is preliminary data.</text>
</comment>
<feature type="transmembrane region" description="Helical" evidence="3">
    <location>
        <begin position="225"/>
        <end position="249"/>
    </location>
</feature>
<feature type="transmembrane region" description="Helical" evidence="3">
    <location>
        <begin position="261"/>
        <end position="281"/>
    </location>
</feature>
<feature type="transmembrane region" description="Helical" evidence="3">
    <location>
        <begin position="386"/>
        <end position="408"/>
    </location>
</feature>
<evidence type="ECO:0000313" key="5">
    <source>
        <dbReference type="EMBL" id="KAF5350404.1"/>
    </source>
</evidence>
<feature type="transmembrane region" description="Helical" evidence="3">
    <location>
        <begin position="201"/>
        <end position="219"/>
    </location>
</feature>
<dbReference type="PANTHER" id="PTHR11360">
    <property type="entry name" value="MONOCARBOXYLATE TRANSPORTER"/>
    <property type="match status" value="1"/>
</dbReference>
<dbReference type="AlphaFoldDB" id="A0A8H5CYJ2"/>
<dbReference type="InterPro" id="IPR020846">
    <property type="entry name" value="MFS_dom"/>
</dbReference>
<feature type="transmembrane region" description="Helical" evidence="3">
    <location>
        <begin position="351"/>
        <end position="374"/>
    </location>
</feature>
<feature type="transmembrane region" description="Helical" evidence="3">
    <location>
        <begin position="420"/>
        <end position="439"/>
    </location>
</feature>
<feature type="transmembrane region" description="Helical" evidence="3">
    <location>
        <begin position="120"/>
        <end position="141"/>
    </location>
</feature>
<comment type="similarity">
    <text evidence="2">Belongs to the major facilitator superfamily. Monocarboxylate porter (TC 2.A.1.13) family.</text>
</comment>
<protein>
    <recommendedName>
        <fullName evidence="4">Major facilitator superfamily (MFS) profile domain-containing protein</fullName>
    </recommendedName>
</protein>
<keyword evidence="3" id="KW-0812">Transmembrane</keyword>
<feature type="transmembrane region" description="Helical" evidence="3">
    <location>
        <begin position="477"/>
        <end position="498"/>
    </location>
</feature>
<dbReference type="InterPro" id="IPR050327">
    <property type="entry name" value="Proton-linked_MCT"/>
</dbReference>
<accession>A0A8H5CYJ2</accession>
<keyword evidence="6" id="KW-1185">Reference proteome</keyword>
<dbReference type="Pfam" id="PF07690">
    <property type="entry name" value="MFS_1"/>
    <property type="match status" value="1"/>
</dbReference>
<keyword evidence="3" id="KW-1133">Transmembrane helix</keyword>
<proteinExistence type="inferred from homology"/>
<sequence length="563" mass="61248">MRSRGFRLILVQISPWAPYYTTTWASGDQSSCTCQTGIYGNSFSDLLLSETCFKKLKVDWPHGTIFPILPALLSVMPLENPQAHFREDARKMSCSKHDDPESPVASDSPMLILPEGGRRGWLTVLGAFLIQFCTYGSTIIFSQSLGKSMTHIDITQDFYTREYLTNTPESAVSWVGSINAFLSISFGIVSGRLYDMGHFYTLLYFGSCLTSLSLFLLSLCQPNHFYQILLTQGIGAGLGSGITYVPTISVVSHDFSGKDRLLAMTVVASGSSLGAVVHPIMLNNLLHNERLGLGFGNVVRISAGMITALLLIGCGLMRTRGSGAFRSKEKALKTSRSNIFKTFKQSAKDKAYVAATLGLSIFVIGYYLPFFYIQLDASVRGLNTTFSFYSLVILNASSFFGRIIPGFLSQKSKRFGDVGYMLTFSVFCCSVLIFSMIAVKSIAGFVVVGILYGFFAGAFVALMAPLIAILTEDHSELGARIGISWAFAGLGGLIGGPIDGALLNHSAGSDQYDWWKPALFSGIMALTGCLMFGFMLLLLSKRSKSETGADKSIIADSQEKSEK</sequence>
<dbReference type="InterPro" id="IPR036259">
    <property type="entry name" value="MFS_trans_sf"/>
</dbReference>
<dbReference type="Proteomes" id="UP000559256">
    <property type="component" value="Unassembled WGS sequence"/>
</dbReference>
<evidence type="ECO:0000256" key="3">
    <source>
        <dbReference type="SAM" id="Phobius"/>
    </source>
</evidence>
<evidence type="ECO:0000256" key="2">
    <source>
        <dbReference type="ARBA" id="ARBA00006727"/>
    </source>
</evidence>
<feature type="transmembrane region" description="Helical" evidence="3">
    <location>
        <begin position="301"/>
        <end position="319"/>
    </location>
</feature>
<name>A0A8H5CYJ2_9AGAR</name>
<reference evidence="5 6" key="1">
    <citation type="journal article" date="2020" name="ISME J.">
        <title>Uncovering the hidden diversity of litter-decomposition mechanisms in mushroom-forming fungi.</title>
        <authorList>
            <person name="Floudas D."/>
            <person name="Bentzer J."/>
            <person name="Ahren D."/>
            <person name="Johansson T."/>
            <person name="Persson P."/>
            <person name="Tunlid A."/>
        </authorList>
    </citation>
    <scope>NUCLEOTIDE SEQUENCE [LARGE SCALE GENOMIC DNA]</scope>
    <source>
        <strain evidence="5 6">CBS 291.85</strain>
    </source>
</reference>
<evidence type="ECO:0000256" key="1">
    <source>
        <dbReference type="ARBA" id="ARBA00004141"/>
    </source>
</evidence>
<keyword evidence="3" id="KW-0472">Membrane</keyword>
<feature type="transmembrane region" description="Helical" evidence="3">
    <location>
        <begin position="171"/>
        <end position="189"/>
    </location>
</feature>
<gene>
    <name evidence="5" type="ORF">D9758_012484</name>
</gene>
<feature type="domain" description="Major facilitator superfamily (MFS) profile" evidence="4">
    <location>
        <begin position="123"/>
        <end position="545"/>
    </location>
</feature>
<dbReference type="PROSITE" id="PS50850">
    <property type="entry name" value="MFS"/>
    <property type="match status" value="1"/>
</dbReference>